<proteinExistence type="predicted"/>
<accession>A0A087UPC3</accession>
<dbReference type="OrthoDB" id="275509at2759"/>
<name>A0A087UPC3_STEMI</name>
<keyword evidence="2" id="KW-1185">Reference proteome</keyword>
<evidence type="ECO:0000313" key="1">
    <source>
        <dbReference type="EMBL" id="KFM79212.1"/>
    </source>
</evidence>
<sequence length="116" mass="13540">MPWNLFRDHFIHFLRRMDGQSETVQLLKRYAQALTADLYDEYVWTARNNSIFKKWDITPGSCSYTFPDLDFVSTIVDVACESGNPKCLQTMNEELQLWMLGKNISSDLHFVLKIAV</sequence>
<feature type="non-terminal residue" evidence="1">
    <location>
        <position position="116"/>
    </location>
</feature>
<gene>
    <name evidence="1" type="ORF">X975_27134</name>
</gene>
<dbReference type="EMBL" id="KK120847">
    <property type="protein sequence ID" value="KFM79212.1"/>
    <property type="molecule type" value="Genomic_DNA"/>
</dbReference>
<dbReference type="Proteomes" id="UP000054359">
    <property type="component" value="Unassembled WGS sequence"/>
</dbReference>
<evidence type="ECO:0000313" key="2">
    <source>
        <dbReference type="Proteomes" id="UP000054359"/>
    </source>
</evidence>
<dbReference type="Gene3D" id="1.10.3480.20">
    <property type="match status" value="1"/>
</dbReference>
<dbReference type="AlphaFoldDB" id="A0A087UPC3"/>
<organism evidence="1 2">
    <name type="scientific">Stegodyphus mimosarum</name>
    <name type="common">African social velvet spider</name>
    <dbReference type="NCBI Taxonomy" id="407821"/>
    <lineage>
        <taxon>Eukaryota</taxon>
        <taxon>Metazoa</taxon>
        <taxon>Ecdysozoa</taxon>
        <taxon>Arthropoda</taxon>
        <taxon>Chelicerata</taxon>
        <taxon>Arachnida</taxon>
        <taxon>Araneae</taxon>
        <taxon>Araneomorphae</taxon>
        <taxon>Entelegynae</taxon>
        <taxon>Eresoidea</taxon>
        <taxon>Eresidae</taxon>
        <taxon>Stegodyphus</taxon>
    </lineage>
</organism>
<protein>
    <submittedName>
        <fullName evidence="1">Uncharacterized protein</fullName>
    </submittedName>
</protein>
<reference evidence="1 2" key="1">
    <citation type="submission" date="2013-11" db="EMBL/GenBank/DDBJ databases">
        <title>Genome sequencing of Stegodyphus mimosarum.</title>
        <authorList>
            <person name="Bechsgaard J."/>
        </authorList>
    </citation>
    <scope>NUCLEOTIDE SEQUENCE [LARGE SCALE GENOMIC DNA]</scope>
</reference>